<evidence type="ECO:0000256" key="4">
    <source>
        <dbReference type="ARBA" id="ARBA00022692"/>
    </source>
</evidence>
<dbReference type="GO" id="GO:0008324">
    <property type="term" value="F:monoatomic cation transmembrane transporter activity"/>
    <property type="evidence" value="ECO:0007669"/>
    <property type="project" value="InterPro"/>
</dbReference>
<evidence type="ECO:0000256" key="6">
    <source>
        <dbReference type="ARBA" id="ARBA00023136"/>
    </source>
</evidence>
<dbReference type="InterPro" id="IPR058533">
    <property type="entry name" value="Cation_efflux_TM"/>
</dbReference>
<keyword evidence="5 8" id="KW-1133">Transmembrane helix</keyword>
<name>A0A6J4TVA6_9SPHN</name>
<keyword evidence="4 8" id="KW-0812">Transmembrane</keyword>
<feature type="transmembrane region" description="Helical" evidence="8">
    <location>
        <begin position="86"/>
        <end position="108"/>
    </location>
</feature>
<protein>
    <submittedName>
        <fullName evidence="10">Predicted Co/Zn/Cd cation transporter</fullName>
    </submittedName>
</protein>
<dbReference type="SUPFAM" id="SSF161111">
    <property type="entry name" value="Cation efflux protein transmembrane domain-like"/>
    <property type="match status" value="1"/>
</dbReference>
<feature type="transmembrane region" description="Helical" evidence="8">
    <location>
        <begin position="175"/>
        <end position="195"/>
    </location>
</feature>
<dbReference type="Gene3D" id="1.20.1510.10">
    <property type="entry name" value="Cation efflux protein transmembrane domain"/>
    <property type="match status" value="1"/>
</dbReference>
<dbReference type="PANTHER" id="PTHR43840:SF15">
    <property type="entry name" value="MITOCHONDRIAL METAL TRANSPORTER 1-RELATED"/>
    <property type="match status" value="1"/>
</dbReference>
<keyword evidence="6 8" id="KW-0472">Membrane</keyword>
<evidence type="ECO:0000313" key="10">
    <source>
        <dbReference type="EMBL" id="CAA9533071.1"/>
    </source>
</evidence>
<dbReference type="GO" id="GO:0016020">
    <property type="term" value="C:membrane"/>
    <property type="evidence" value="ECO:0007669"/>
    <property type="project" value="UniProtKB-SubCell"/>
</dbReference>
<evidence type="ECO:0000256" key="3">
    <source>
        <dbReference type="ARBA" id="ARBA00022448"/>
    </source>
</evidence>
<dbReference type="PANTHER" id="PTHR43840">
    <property type="entry name" value="MITOCHONDRIAL METAL TRANSPORTER 1-RELATED"/>
    <property type="match status" value="1"/>
</dbReference>
<accession>A0A6J4TVA6</accession>
<comment type="similarity">
    <text evidence="2">Belongs to the cation diffusion facilitator (CDF) transporter (TC 2.A.4) family.</text>
</comment>
<evidence type="ECO:0000259" key="9">
    <source>
        <dbReference type="Pfam" id="PF01545"/>
    </source>
</evidence>
<comment type="subcellular location">
    <subcellularLocation>
        <location evidence="1">Membrane</location>
        <topology evidence="1">Multi-pass membrane protein</topology>
    </subcellularLocation>
</comment>
<evidence type="ECO:0000256" key="8">
    <source>
        <dbReference type="SAM" id="Phobius"/>
    </source>
</evidence>
<dbReference type="AlphaFoldDB" id="A0A6J4TVA6"/>
<feature type="region of interest" description="Disordered" evidence="7">
    <location>
        <begin position="299"/>
        <end position="320"/>
    </location>
</feature>
<proteinExistence type="inferred from homology"/>
<evidence type="ECO:0000256" key="7">
    <source>
        <dbReference type="SAM" id="MobiDB-lite"/>
    </source>
</evidence>
<evidence type="ECO:0000256" key="1">
    <source>
        <dbReference type="ARBA" id="ARBA00004141"/>
    </source>
</evidence>
<dbReference type="InterPro" id="IPR027469">
    <property type="entry name" value="Cation_efflux_TMD_sf"/>
</dbReference>
<dbReference type="InterPro" id="IPR050291">
    <property type="entry name" value="CDF_Transporter"/>
</dbReference>
<feature type="transmembrane region" description="Helical" evidence="8">
    <location>
        <begin position="128"/>
        <end position="148"/>
    </location>
</feature>
<organism evidence="10">
    <name type="scientific">uncultured Sphingomonadaceae bacterium</name>
    <dbReference type="NCBI Taxonomy" id="169976"/>
    <lineage>
        <taxon>Bacteria</taxon>
        <taxon>Pseudomonadati</taxon>
        <taxon>Pseudomonadota</taxon>
        <taxon>Alphaproteobacteria</taxon>
        <taxon>Sphingomonadales</taxon>
        <taxon>Sphingomonadaceae</taxon>
        <taxon>environmental samples</taxon>
    </lineage>
</organism>
<dbReference type="Pfam" id="PF01545">
    <property type="entry name" value="Cation_efflux"/>
    <property type="match status" value="1"/>
</dbReference>
<evidence type="ECO:0000256" key="5">
    <source>
        <dbReference type="ARBA" id="ARBA00022989"/>
    </source>
</evidence>
<dbReference type="EMBL" id="CADCVX010000547">
    <property type="protein sequence ID" value="CAA9533071.1"/>
    <property type="molecule type" value="Genomic_DNA"/>
</dbReference>
<gene>
    <name evidence="10" type="ORF">AVDCRST_MAG91-3144</name>
</gene>
<feature type="transmembrane region" description="Helical" evidence="8">
    <location>
        <begin position="21"/>
        <end position="41"/>
    </location>
</feature>
<dbReference type="NCBIfam" id="TIGR01297">
    <property type="entry name" value="CDF"/>
    <property type="match status" value="1"/>
</dbReference>
<evidence type="ECO:0000256" key="2">
    <source>
        <dbReference type="ARBA" id="ARBA00008114"/>
    </source>
</evidence>
<reference evidence="10" key="1">
    <citation type="submission" date="2020-02" db="EMBL/GenBank/DDBJ databases">
        <authorList>
            <person name="Meier V. D."/>
        </authorList>
    </citation>
    <scope>NUCLEOTIDE SEQUENCE</scope>
    <source>
        <strain evidence="10">AVDCRST_MAG91</strain>
    </source>
</reference>
<feature type="domain" description="Cation efflux protein transmembrane" evidence="9">
    <location>
        <begin position="24"/>
        <end position="222"/>
    </location>
</feature>
<keyword evidence="3" id="KW-0813">Transport</keyword>
<dbReference type="InterPro" id="IPR002524">
    <property type="entry name" value="Cation_efflux"/>
</dbReference>
<feature type="transmembrane region" description="Helical" evidence="8">
    <location>
        <begin position="47"/>
        <end position="65"/>
    </location>
</feature>
<sequence>MSGHLPPEIQADHRRAVRLEYWTIAWMISVVALMGLVMGGSQAMRTAWIEDILSLVPAIVFLVAARFERKPPTRLFPFGYQRVHSFAFLIAAVALASVGTLLLFESVMTLVRQEHVTVPPVQIFGQEIWLGWLMIAALAYSVVPPVILGRKKLPLARRLQDEVLHTDALMQRADWMTGLAGIAGILGLGLGYWWADAVAAGIISASILHDGTKALRIATAELVDGTPRALGEKEVDPEAQQLIEKLEGQYPNARIRLRKTGRYIRAEVCGVEPDQEQDLEALWPGDPERSWRLAQLSFVPPDNDARAGGSSVPSPPAELK</sequence>